<name>A0A7W7QHF4_9ACTN</name>
<proteinExistence type="inferred from homology"/>
<dbReference type="InterPro" id="IPR020556">
    <property type="entry name" value="Amidase_CS"/>
</dbReference>
<dbReference type="PANTHER" id="PTHR11895:SF7">
    <property type="entry name" value="GLUTAMYL-TRNA(GLN) AMIDOTRANSFERASE SUBUNIT A, MITOCHONDRIAL"/>
    <property type="match status" value="1"/>
</dbReference>
<protein>
    <submittedName>
        <fullName evidence="3">Amidase/aspartyl-tRNA(Asn)/glutamyl-tRNA(Gln) amidotransferase subunit A</fullName>
        <ecNumber evidence="3">3.5.1.4</ecNumber>
        <ecNumber evidence="3">6.3.5.6</ecNumber>
        <ecNumber evidence="3">6.3.5.7</ecNumber>
    </submittedName>
</protein>
<feature type="domain" description="Amidase" evidence="2">
    <location>
        <begin position="25"/>
        <end position="453"/>
    </location>
</feature>
<dbReference type="GO" id="GO:0050566">
    <property type="term" value="F:asparaginyl-tRNA synthase (glutamine-hydrolyzing) activity"/>
    <property type="evidence" value="ECO:0007669"/>
    <property type="project" value="UniProtKB-EC"/>
</dbReference>
<dbReference type="Proteomes" id="UP000552644">
    <property type="component" value="Unassembled WGS sequence"/>
</dbReference>
<dbReference type="InterPro" id="IPR000120">
    <property type="entry name" value="Amidase"/>
</dbReference>
<dbReference type="PANTHER" id="PTHR11895">
    <property type="entry name" value="TRANSAMIDASE"/>
    <property type="match status" value="1"/>
</dbReference>
<evidence type="ECO:0000313" key="4">
    <source>
        <dbReference type="Proteomes" id="UP000552644"/>
    </source>
</evidence>
<keyword evidence="3" id="KW-0436">Ligase</keyword>
<keyword evidence="3" id="KW-0808">Transferase</keyword>
<dbReference type="Gene3D" id="3.90.1300.10">
    <property type="entry name" value="Amidase signature (AS) domain"/>
    <property type="match status" value="1"/>
</dbReference>
<organism evidence="3 4">
    <name type="scientific">Streptosporangium saharense</name>
    <dbReference type="NCBI Taxonomy" id="1706840"/>
    <lineage>
        <taxon>Bacteria</taxon>
        <taxon>Bacillati</taxon>
        <taxon>Actinomycetota</taxon>
        <taxon>Actinomycetes</taxon>
        <taxon>Streptosporangiales</taxon>
        <taxon>Streptosporangiaceae</taxon>
        <taxon>Streptosporangium</taxon>
    </lineage>
</organism>
<comment type="similarity">
    <text evidence="1">Belongs to the amidase family.</text>
</comment>
<keyword evidence="3" id="KW-0378">Hydrolase</keyword>
<evidence type="ECO:0000259" key="2">
    <source>
        <dbReference type="Pfam" id="PF01425"/>
    </source>
</evidence>
<dbReference type="GO" id="GO:0050567">
    <property type="term" value="F:glutaminyl-tRNA synthase (glutamine-hydrolyzing) activity"/>
    <property type="evidence" value="ECO:0007669"/>
    <property type="project" value="UniProtKB-EC"/>
</dbReference>
<dbReference type="GO" id="GO:0004040">
    <property type="term" value="F:amidase activity"/>
    <property type="evidence" value="ECO:0007669"/>
    <property type="project" value="UniProtKB-EC"/>
</dbReference>
<dbReference type="EC" id="6.3.5.6" evidence="3"/>
<evidence type="ECO:0000256" key="1">
    <source>
        <dbReference type="ARBA" id="ARBA00009199"/>
    </source>
</evidence>
<keyword evidence="4" id="KW-1185">Reference proteome</keyword>
<dbReference type="AlphaFoldDB" id="A0A7W7QHF4"/>
<dbReference type="EC" id="6.3.5.7" evidence="3"/>
<reference evidence="3 4" key="1">
    <citation type="submission" date="2020-08" db="EMBL/GenBank/DDBJ databases">
        <title>Genomic Encyclopedia of Type Strains, Phase III (KMG-III): the genomes of soil and plant-associated and newly described type strains.</title>
        <authorList>
            <person name="Whitman W."/>
        </authorList>
    </citation>
    <scope>NUCLEOTIDE SEQUENCE [LARGE SCALE GENOMIC DNA]</scope>
    <source>
        <strain evidence="3 4">CECT 8840</strain>
    </source>
</reference>
<dbReference type="SUPFAM" id="SSF75304">
    <property type="entry name" value="Amidase signature (AS) enzymes"/>
    <property type="match status" value="1"/>
</dbReference>
<sequence>MDELHHLSATDALRAFRARRLSPVELTEAVIARAERTEPVVNALCHRFFDEALRQAKLAERRYAGQGEPPRPLEGLPTVVKEDEPVAGQPWTQGSLRHRDTVAEHTSVFVQRLLDAGVIVHARSTASEFASAAFTHSALWGVTRNPWNPEFSPGGSSGGSGAALAAGSTVLATGSDTAGSIRVPASFSGVVGFKPPHGRVPVDPPYHLDTYVHSGVLGRTVADVALTQNVVAGPHPGDVGSLRPRHVLPGPAELGRDLRGTRIALSEDLGDWVVDPVVRRNTREYGERLRAAGAHVEEVGLLVPRARVLRAAAIHFHHGFGAAVAAEDRAPGAHLTPYARAFARWAAENAADAGVLDGLAIESDLYRPVGELFERFDALVCPTAATSGLVAGEDYLDHGPEIDGERLGHYLESLLALPFNIMNRCPVLAVPSGIAGNGVPTGVQIVGRPFDDTTPFLVGAAVERRPRWPEVMT</sequence>
<dbReference type="InterPro" id="IPR036928">
    <property type="entry name" value="AS_sf"/>
</dbReference>
<accession>A0A7W7QHF4</accession>
<dbReference type="PROSITE" id="PS00571">
    <property type="entry name" value="AMIDASES"/>
    <property type="match status" value="1"/>
</dbReference>
<dbReference type="Pfam" id="PF01425">
    <property type="entry name" value="Amidase"/>
    <property type="match status" value="1"/>
</dbReference>
<comment type="caution">
    <text evidence="3">The sequence shown here is derived from an EMBL/GenBank/DDBJ whole genome shotgun (WGS) entry which is preliminary data.</text>
</comment>
<dbReference type="InterPro" id="IPR023631">
    <property type="entry name" value="Amidase_dom"/>
</dbReference>
<dbReference type="GO" id="GO:0016740">
    <property type="term" value="F:transferase activity"/>
    <property type="evidence" value="ECO:0007669"/>
    <property type="project" value="UniProtKB-KW"/>
</dbReference>
<dbReference type="EMBL" id="JACHJP010000001">
    <property type="protein sequence ID" value="MBB4913660.1"/>
    <property type="molecule type" value="Genomic_DNA"/>
</dbReference>
<evidence type="ECO:0000313" key="3">
    <source>
        <dbReference type="EMBL" id="MBB4913660.1"/>
    </source>
</evidence>
<gene>
    <name evidence="3" type="ORF">FHS44_000732</name>
</gene>
<dbReference type="RefSeq" id="WP_184712408.1">
    <property type="nucleotide sequence ID" value="NZ_JACHJP010000001.1"/>
</dbReference>
<dbReference type="EC" id="3.5.1.4" evidence="3"/>